<gene>
    <name evidence="2" type="ORF">PG986_003663</name>
</gene>
<dbReference type="RefSeq" id="XP_066704949.1">
    <property type="nucleotide sequence ID" value="XM_066839885.1"/>
</dbReference>
<dbReference type="Proteomes" id="UP001391051">
    <property type="component" value="Unassembled WGS sequence"/>
</dbReference>
<organism evidence="2 3">
    <name type="scientific">Apiospora aurea</name>
    <dbReference type="NCBI Taxonomy" id="335848"/>
    <lineage>
        <taxon>Eukaryota</taxon>
        <taxon>Fungi</taxon>
        <taxon>Dikarya</taxon>
        <taxon>Ascomycota</taxon>
        <taxon>Pezizomycotina</taxon>
        <taxon>Sordariomycetes</taxon>
        <taxon>Xylariomycetidae</taxon>
        <taxon>Amphisphaeriales</taxon>
        <taxon>Apiosporaceae</taxon>
        <taxon>Apiospora</taxon>
    </lineage>
</organism>
<keyword evidence="3" id="KW-1185">Reference proteome</keyword>
<dbReference type="EMBL" id="JAQQWE010000002">
    <property type="protein sequence ID" value="KAK7962838.1"/>
    <property type="molecule type" value="Genomic_DNA"/>
</dbReference>
<reference evidence="2 3" key="1">
    <citation type="submission" date="2023-01" db="EMBL/GenBank/DDBJ databases">
        <title>Analysis of 21 Apiospora genomes using comparative genomics revels a genus with tremendous synthesis potential of carbohydrate active enzymes and secondary metabolites.</title>
        <authorList>
            <person name="Sorensen T."/>
        </authorList>
    </citation>
    <scope>NUCLEOTIDE SEQUENCE [LARGE SCALE GENOMIC DNA]</scope>
    <source>
        <strain evidence="2 3">CBS 24483</strain>
    </source>
</reference>
<sequence length="382" mass="42661">MSNTKRNQYIDTIAAKGHKITRDQVIHAWPIHPHGTSEYPVPPGQTRPDHVWVEHGGEKSGLHHVTYKHGKDYTKIGVPPETQEKRLPQYMEASTTVGRHIGYASKKEGRPVMSTYFKDEQRVVRNGVTVADNGYVVGMNPLAKETVRRRPGDPQEVSDRTMENLYYYPPQRACETQSPVYGQHGHRATGYYYDAHHEYGASRRRGSVASFSSVGSPTTSLYEVRVQRPPTRIRTASPRPAPVRPHSPSMMSVRATVVQSYLVAQEAEAEDDDKEVPQSPPGSDPHSPSPSSPDSPVCLSVFPALLAYATTQLTVHAKRAEELGAQPGAMALFARDKWRRYWLLRDEGPVPDMRGYCVENGLHAWVAALDTIKGYEENHSST</sequence>
<feature type="region of interest" description="Disordered" evidence="1">
    <location>
        <begin position="266"/>
        <end position="295"/>
    </location>
</feature>
<proteinExistence type="predicted"/>
<accession>A0ABR1QSB8</accession>
<dbReference type="GeneID" id="92072947"/>
<evidence type="ECO:0000256" key="1">
    <source>
        <dbReference type="SAM" id="MobiDB-lite"/>
    </source>
</evidence>
<name>A0ABR1QSB8_9PEZI</name>
<evidence type="ECO:0000313" key="3">
    <source>
        <dbReference type="Proteomes" id="UP001391051"/>
    </source>
</evidence>
<feature type="compositionally biased region" description="Pro residues" evidence="1">
    <location>
        <begin position="278"/>
        <end position="293"/>
    </location>
</feature>
<evidence type="ECO:0000313" key="2">
    <source>
        <dbReference type="EMBL" id="KAK7962838.1"/>
    </source>
</evidence>
<comment type="caution">
    <text evidence="2">The sequence shown here is derived from an EMBL/GenBank/DDBJ whole genome shotgun (WGS) entry which is preliminary data.</text>
</comment>
<protein>
    <submittedName>
        <fullName evidence="2">Uncharacterized protein</fullName>
    </submittedName>
</protein>
<feature type="region of interest" description="Disordered" evidence="1">
    <location>
        <begin position="225"/>
        <end position="250"/>
    </location>
</feature>